<protein>
    <submittedName>
        <fullName evidence="2">RidA family protein</fullName>
    </submittedName>
</protein>
<evidence type="ECO:0000256" key="1">
    <source>
        <dbReference type="ARBA" id="ARBA00010552"/>
    </source>
</evidence>
<dbReference type="Proteomes" id="UP000465601">
    <property type="component" value="Unassembled WGS sequence"/>
</dbReference>
<keyword evidence="3" id="KW-1185">Reference proteome</keyword>
<dbReference type="PANTHER" id="PTHR11803:SF39">
    <property type="entry name" value="2-IMINOBUTANOATE_2-IMINOPROPANOATE DEAMINASE"/>
    <property type="match status" value="1"/>
</dbReference>
<name>A0A833HPN9_9FIRM</name>
<dbReference type="InterPro" id="IPR006175">
    <property type="entry name" value="YjgF/YER057c/UK114"/>
</dbReference>
<gene>
    <name evidence="2" type="ORF">F8153_05550</name>
</gene>
<comment type="similarity">
    <text evidence="1">Belongs to the RutC family.</text>
</comment>
<organism evidence="2 3">
    <name type="scientific">Alkaliphilus serpentinus</name>
    <dbReference type="NCBI Taxonomy" id="1482731"/>
    <lineage>
        <taxon>Bacteria</taxon>
        <taxon>Bacillati</taxon>
        <taxon>Bacillota</taxon>
        <taxon>Clostridia</taxon>
        <taxon>Peptostreptococcales</taxon>
        <taxon>Natronincolaceae</taxon>
        <taxon>Alkaliphilus</taxon>
    </lineage>
</organism>
<reference evidence="2 3" key="1">
    <citation type="submission" date="2019-10" db="EMBL/GenBank/DDBJ databases">
        <title>Alkaliphilus serpentinus sp. nov. and Alkaliphilus pronyensis sp. nov., two novel anaerobic alkaliphilic species isolated from the serpentinized-hosted hydrothermal field of the Prony Bay (New Caledonia).</title>
        <authorList>
            <person name="Postec A."/>
        </authorList>
    </citation>
    <scope>NUCLEOTIDE SEQUENCE [LARGE SCALE GENOMIC DNA]</scope>
    <source>
        <strain evidence="2 3">LacT</strain>
    </source>
</reference>
<evidence type="ECO:0000313" key="2">
    <source>
        <dbReference type="EMBL" id="KAB3531100.1"/>
    </source>
</evidence>
<proteinExistence type="inferred from homology"/>
<dbReference type="GO" id="GO:0005829">
    <property type="term" value="C:cytosol"/>
    <property type="evidence" value="ECO:0007669"/>
    <property type="project" value="TreeGrafter"/>
</dbReference>
<dbReference type="EMBL" id="WBZB01000014">
    <property type="protein sequence ID" value="KAB3531100.1"/>
    <property type="molecule type" value="Genomic_DNA"/>
</dbReference>
<dbReference type="Pfam" id="PF01042">
    <property type="entry name" value="Ribonuc_L-PSP"/>
    <property type="match status" value="1"/>
</dbReference>
<evidence type="ECO:0000313" key="3">
    <source>
        <dbReference type="Proteomes" id="UP000465601"/>
    </source>
</evidence>
<accession>A0A833HPN9</accession>
<dbReference type="PANTHER" id="PTHR11803">
    <property type="entry name" value="2-IMINOBUTANOATE/2-IMINOPROPANOATE DEAMINASE RIDA"/>
    <property type="match status" value="1"/>
</dbReference>
<dbReference type="GO" id="GO:0019239">
    <property type="term" value="F:deaminase activity"/>
    <property type="evidence" value="ECO:0007669"/>
    <property type="project" value="TreeGrafter"/>
</dbReference>
<comment type="caution">
    <text evidence="2">The sequence shown here is derived from an EMBL/GenBank/DDBJ whole genome shotgun (WGS) entry which is preliminary data.</text>
</comment>
<dbReference type="Gene3D" id="3.30.1330.40">
    <property type="entry name" value="RutC-like"/>
    <property type="match status" value="1"/>
</dbReference>
<dbReference type="CDD" id="cd00448">
    <property type="entry name" value="YjgF_YER057c_UK114_family"/>
    <property type="match status" value="1"/>
</dbReference>
<dbReference type="InterPro" id="IPR035959">
    <property type="entry name" value="RutC-like_sf"/>
</dbReference>
<dbReference type="NCBIfam" id="TIGR00004">
    <property type="entry name" value="Rid family detoxifying hydrolase"/>
    <property type="match status" value="1"/>
</dbReference>
<dbReference type="AlphaFoldDB" id="A0A833HPN9"/>
<dbReference type="FunFam" id="3.30.1330.40:FF:000001">
    <property type="entry name" value="L-PSP family endoribonuclease"/>
    <property type="match status" value="1"/>
</dbReference>
<dbReference type="RefSeq" id="WP_151865379.1">
    <property type="nucleotide sequence ID" value="NZ_WBZB01000014.1"/>
</dbReference>
<dbReference type="SUPFAM" id="SSF55298">
    <property type="entry name" value="YjgF-like"/>
    <property type="match status" value="1"/>
</dbReference>
<sequence length="128" mass="14317">MTRKAYNSKDAATVGPYSHAVEANDTIYFSGQTPIDSKTGQLVEGDIKKQTQQCFDNLFKVLAEAGLDRNDVIKVNVFLTHMDNFKDMNEVYEKQFSRPFPARTTIGVAELPLGAAVEIEMIAQKQKK</sequence>
<dbReference type="OrthoDB" id="9803101at2"/>
<dbReference type="InterPro" id="IPR006056">
    <property type="entry name" value="RidA"/>
</dbReference>